<keyword evidence="4" id="KW-0963">Cytoplasm</keyword>
<dbReference type="Gene3D" id="3.30.160.100">
    <property type="entry name" value="Ribosome hibernation promotion factor-like"/>
    <property type="match status" value="1"/>
</dbReference>
<comment type="similarity">
    <text evidence="4">Belongs to the HPF/YfiA ribosome-associated protein family. Long HPF subfamily.</text>
</comment>
<evidence type="ECO:0000259" key="5">
    <source>
        <dbReference type="Pfam" id="PF16321"/>
    </source>
</evidence>
<feature type="domain" description="Sigma 54 modulation/S30EA ribosomal protein C-terminal" evidence="5">
    <location>
        <begin position="139"/>
        <end position="192"/>
    </location>
</feature>
<evidence type="ECO:0000256" key="1">
    <source>
        <dbReference type="ARBA" id="ARBA00022845"/>
    </source>
</evidence>
<dbReference type="Pfam" id="PF02482">
    <property type="entry name" value="Ribosomal_S30AE"/>
    <property type="match status" value="1"/>
</dbReference>
<dbReference type="Pfam" id="PF16321">
    <property type="entry name" value="Ribosom_S30AE_C"/>
    <property type="match status" value="1"/>
</dbReference>
<dbReference type="GO" id="GO:0022627">
    <property type="term" value="C:cytosolic small ribosomal subunit"/>
    <property type="evidence" value="ECO:0007669"/>
    <property type="project" value="TreeGrafter"/>
</dbReference>
<dbReference type="InterPro" id="IPR032528">
    <property type="entry name" value="Ribosom_S30AE_C"/>
</dbReference>
<dbReference type="GO" id="GO:0043024">
    <property type="term" value="F:ribosomal small subunit binding"/>
    <property type="evidence" value="ECO:0007669"/>
    <property type="project" value="TreeGrafter"/>
</dbReference>
<gene>
    <name evidence="6" type="primary">PSrp1</name>
    <name evidence="4" type="synonym">hpf</name>
    <name evidence="6" type="ORF">GCM10017083_55160</name>
</gene>
<dbReference type="AlphaFoldDB" id="A0A918XXI4"/>
<dbReference type="Proteomes" id="UP000630353">
    <property type="component" value="Unassembled WGS sequence"/>
</dbReference>
<dbReference type="Gene3D" id="3.30.505.50">
    <property type="entry name" value="Sigma 54 modulation/S30EA ribosomal protein, C-terminal domain"/>
    <property type="match status" value="1"/>
</dbReference>
<reference evidence="6" key="1">
    <citation type="journal article" date="2014" name="Int. J. Syst. Evol. Microbiol.">
        <title>Complete genome sequence of Corynebacterium casei LMG S-19264T (=DSM 44701T), isolated from a smear-ripened cheese.</title>
        <authorList>
            <consortium name="US DOE Joint Genome Institute (JGI-PGF)"/>
            <person name="Walter F."/>
            <person name="Albersmeier A."/>
            <person name="Kalinowski J."/>
            <person name="Ruckert C."/>
        </authorList>
    </citation>
    <scope>NUCLEOTIDE SEQUENCE</scope>
    <source>
        <strain evidence="6">KCTC 42651</strain>
    </source>
</reference>
<dbReference type="InterPro" id="IPR034694">
    <property type="entry name" value="HPF_long/plastid"/>
</dbReference>
<dbReference type="HAMAP" id="MF_00839">
    <property type="entry name" value="HPF"/>
    <property type="match status" value="1"/>
</dbReference>
<dbReference type="GO" id="GO:0045900">
    <property type="term" value="P:negative regulation of translational elongation"/>
    <property type="evidence" value="ECO:0007669"/>
    <property type="project" value="TreeGrafter"/>
</dbReference>
<dbReference type="NCBIfam" id="TIGR00741">
    <property type="entry name" value="yfiA"/>
    <property type="match status" value="1"/>
</dbReference>
<comment type="subunit">
    <text evidence="4">Interacts with 100S ribosomes.</text>
</comment>
<comment type="subcellular location">
    <subcellularLocation>
        <location evidence="4">Cytoplasm</location>
    </subcellularLocation>
</comment>
<dbReference type="EMBL" id="BMZS01000018">
    <property type="protein sequence ID" value="GHD64021.1"/>
    <property type="molecule type" value="Genomic_DNA"/>
</dbReference>
<dbReference type="InterPro" id="IPR003489">
    <property type="entry name" value="RHF/RaiA"/>
</dbReference>
<dbReference type="SUPFAM" id="SSF69754">
    <property type="entry name" value="Ribosome binding protein Y (YfiA homologue)"/>
    <property type="match status" value="1"/>
</dbReference>
<dbReference type="PANTHER" id="PTHR33231:SF1">
    <property type="entry name" value="30S RIBOSOMAL PROTEIN"/>
    <property type="match status" value="1"/>
</dbReference>
<dbReference type="CDD" id="cd00552">
    <property type="entry name" value="RaiA"/>
    <property type="match status" value="1"/>
</dbReference>
<evidence type="ECO:0000256" key="3">
    <source>
        <dbReference type="ARBA" id="ARBA00041148"/>
    </source>
</evidence>
<dbReference type="InterPro" id="IPR050574">
    <property type="entry name" value="HPF/YfiA_ribosome-assoc"/>
</dbReference>
<proteinExistence type="inferred from homology"/>
<sequence length="202" mass="22172">MWDNHTDRAMKISVQGKQLDVGDALRERIETTVEQIAAKYFANPIDATVTLSREGSELQADINVHIGKGISVTSEGSSNDAHTAFDAAAERIDKQLRRYKRRLRDHHRGHNGEAVPAAQYVLAAEAEEGPEPEGGDGWEPVVVAEMETNIEMLTVGEAVMRMDLASAPALMFRNRAHGGLNMVYRRPDGNVGWVDPPSPSQS</sequence>
<keyword evidence="7" id="KW-1185">Reference proteome</keyword>
<dbReference type="InterPro" id="IPR038416">
    <property type="entry name" value="Ribosom_S30AE_C_sf"/>
</dbReference>
<accession>A0A918XXI4</accession>
<dbReference type="PANTHER" id="PTHR33231">
    <property type="entry name" value="30S RIBOSOMAL PROTEIN"/>
    <property type="match status" value="1"/>
</dbReference>
<evidence type="ECO:0000256" key="4">
    <source>
        <dbReference type="HAMAP-Rule" id="MF_00839"/>
    </source>
</evidence>
<organism evidence="6 7">
    <name type="scientific">Thalassobaculum fulvum</name>
    <dbReference type="NCBI Taxonomy" id="1633335"/>
    <lineage>
        <taxon>Bacteria</taxon>
        <taxon>Pseudomonadati</taxon>
        <taxon>Pseudomonadota</taxon>
        <taxon>Alphaproteobacteria</taxon>
        <taxon>Rhodospirillales</taxon>
        <taxon>Thalassobaculaceae</taxon>
        <taxon>Thalassobaculum</taxon>
    </lineage>
</organism>
<comment type="caution">
    <text evidence="6">The sequence shown here is derived from an EMBL/GenBank/DDBJ whole genome shotgun (WGS) entry which is preliminary data.</text>
</comment>
<evidence type="ECO:0000313" key="7">
    <source>
        <dbReference type="Proteomes" id="UP000630353"/>
    </source>
</evidence>
<reference evidence="6" key="2">
    <citation type="submission" date="2020-09" db="EMBL/GenBank/DDBJ databases">
        <authorList>
            <person name="Sun Q."/>
            <person name="Kim S."/>
        </authorList>
    </citation>
    <scope>NUCLEOTIDE SEQUENCE</scope>
    <source>
        <strain evidence="6">KCTC 42651</strain>
    </source>
</reference>
<evidence type="ECO:0000256" key="2">
    <source>
        <dbReference type="ARBA" id="ARBA00038695"/>
    </source>
</evidence>
<protein>
    <recommendedName>
        <fullName evidence="3 4">Ribosome hibernation promoting factor</fullName>
        <shortName evidence="4">HPF</shortName>
    </recommendedName>
</protein>
<dbReference type="InterPro" id="IPR036567">
    <property type="entry name" value="RHF-like"/>
</dbReference>
<comment type="subunit">
    <text evidence="2">Associates exclusively with 100S ribosomes, which are dimers of 70S ribosomes.</text>
</comment>
<name>A0A918XXI4_9PROT</name>
<evidence type="ECO:0000313" key="6">
    <source>
        <dbReference type="EMBL" id="GHD64021.1"/>
    </source>
</evidence>
<comment type="function">
    <text evidence="4">Required for dimerization of active 70S ribosomes into 100S ribosomes in stationary phase; 100S ribosomes are translationally inactive and sometimes present during exponential growth.</text>
</comment>
<keyword evidence="1 4" id="KW-0810">Translation regulation</keyword>